<gene>
    <name evidence="1" type="ORF">V5799_025642</name>
</gene>
<dbReference type="Proteomes" id="UP001321473">
    <property type="component" value="Unassembled WGS sequence"/>
</dbReference>
<sequence>MLLNVLLSHLAKPCILILHKPATPTMMAVMMMLMKKMKVVNMMFEQLSSNVAATSLRLMKVMVTVNGGLKILKSQWTWGSSKMRSQTTEASFILLAVCFCRRKLGHGRPLLVTCAKKWWSTPSQQSKSCSAMWSAWQTVGEGSAKLSPL</sequence>
<dbReference type="EMBL" id="JARKHS020020112">
    <property type="protein sequence ID" value="KAK8771126.1"/>
    <property type="molecule type" value="Genomic_DNA"/>
</dbReference>
<evidence type="ECO:0000313" key="2">
    <source>
        <dbReference type="Proteomes" id="UP001321473"/>
    </source>
</evidence>
<organism evidence="1 2">
    <name type="scientific">Amblyomma americanum</name>
    <name type="common">Lone star tick</name>
    <dbReference type="NCBI Taxonomy" id="6943"/>
    <lineage>
        <taxon>Eukaryota</taxon>
        <taxon>Metazoa</taxon>
        <taxon>Ecdysozoa</taxon>
        <taxon>Arthropoda</taxon>
        <taxon>Chelicerata</taxon>
        <taxon>Arachnida</taxon>
        <taxon>Acari</taxon>
        <taxon>Parasitiformes</taxon>
        <taxon>Ixodida</taxon>
        <taxon>Ixodoidea</taxon>
        <taxon>Ixodidae</taxon>
        <taxon>Amblyomminae</taxon>
        <taxon>Amblyomma</taxon>
    </lineage>
</organism>
<protein>
    <submittedName>
        <fullName evidence="1">Uncharacterized protein</fullName>
    </submittedName>
</protein>
<keyword evidence="2" id="KW-1185">Reference proteome</keyword>
<dbReference type="AlphaFoldDB" id="A0AAQ4E8R8"/>
<accession>A0AAQ4E8R8</accession>
<comment type="caution">
    <text evidence="1">The sequence shown here is derived from an EMBL/GenBank/DDBJ whole genome shotgun (WGS) entry which is preliminary data.</text>
</comment>
<reference evidence="1 2" key="1">
    <citation type="journal article" date="2023" name="Arcadia Sci">
        <title>De novo assembly of a long-read Amblyomma americanum tick genome.</title>
        <authorList>
            <person name="Chou S."/>
            <person name="Poskanzer K.E."/>
            <person name="Rollins M."/>
            <person name="Thuy-Boun P.S."/>
        </authorList>
    </citation>
    <scope>NUCLEOTIDE SEQUENCE [LARGE SCALE GENOMIC DNA]</scope>
    <source>
        <strain evidence="1">F_SG_1</strain>
        <tissue evidence="1">Salivary glands</tissue>
    </source>
</reference>
<proteinExistence type="predicted"/>
<name>A0AAQ4E8R8_AMBAM</name>
<evidence type="ECO:0000313" key="1">
    <source>
        <dbReference type="EMBL" id="KAK8771126.1"/>
    </source>
</evidence>